<dbReference type="AlphaFoldDB" id="A0A023FDY6"/>
<sequence length="113" mass="12485">MWTGMPLHEDHRRLAALCATLLLGMLFRCFTQFHPAPPTLLPWPLDLASTSLGPSPLLSHCYTFISLSGWQSSMEHGDGKLSRATVKTKPAAGLGFWEGLMERGACFAKQKKQ</sequence>
<accession>A0A023FDY6</accession>
<name>A0A023FDY6_AMBCJ</name>
<dbReference type="EMBL" id="GBBK01005513">
    <property type="protein sequence ID" value="JAC18969.1"/>
    <property type="molecule type" value="mRNA"/>
</dbReference>
<organism evidence="1">
    <name type="scientific">Amblyomma cajennense</name>
    <name type="common">Cayenne tick</name>
    <name type="synonym">Acarus cajennensis</name>
    <dbReference type="NCBI Taxonomy" id="34607"/>
    <lineage>
        <taxon>Eukaryota</taxon>
        <taxon>Metazoa</taxon>
        <taxon>Ecdysozoa</taxon>
        <taxon>Arthropoda</taxon>
        <taxon>Chelicerata</taxon>
        <taxon>Arachnida</taxon>
        <taxon>Acari</taxon>
        <taxon>Parasitiformes</taxon>
        <taxon>Ixodida</taxon>
        <taxon>Ixodoidea</taxon>
        <taxon>Ixodidae</taxon>
        <taxon>Amblyomminae</taxon>
        <taxon>Amblyomma</taxon>
    </lineage>
</organism>
<evidence type="ECO:0000313" key="1">
    <source>
        <dbReference type="EMBL" id="JAC18969.1"/>
    </source>
</evidence>
<protein>
    <submittedName>
        <fullName evidence="1">Putative secreted protein</fullName>
    </submittedName>
</protein>
<proteinExistence type="evidence at transcript level"/>
<reference evidence="1" key="1">
    <citation type="submission" date="2014-03" db="EMBL/GenBank/DDBJ databases">
        <title>The sialotranscriptome of Amblyomma triste, Amblyomma parvum and Amblyomma cajennense ticks, uncovered by 454-based RNA-seq.</title>
        <authorList>
            <person name="Garcia G.R."/>
            <person name="Gardinassi L.G."/>
            <person name="Ribeiro J.M."/>
            <person name="Anatriello E."/>
            <person name="Ferreira B.R."/>
            <person name="Moreira H.N."/>
            <person name="Mafra C."/>
            <person name="Olegario M.M."/>
            <person name="Szabo P.J."/>
            <person name="Miranda-Santos I.K."/>
            <person name="Maruyama S.R."/>
        </authorList>
    </citation>
    <scope>NUCLEOTIDE SEQUENCE</scope>
    <source>
        <strain evidence="1">Uberlandia</strain>
        <tissue evidence="1">Salivary glands</tissue>
    </source>
</reference>